<reference evidence="1 2" key="1">
    <citation type="journal article" date="2018" name="Front. Plant Sci.">
        <title>Red Clover (Trifolium pratense) and Zigzag Clover (T. medium) - A Picture of Genomic Similarities and Differences.</title>
        <authorList>
            <person name="Dluhosova J."/>
            <person name="Istvanek J."/>
            <person name="Nedelnik J."/>
            <person name="Repkova J."/>
        </authorList>
    </citation>
    <scope>NUCLEOTIDE SEQUENCE [LARGE SCALE GENOMIC DNA]</scope>
    <source>
        <strain evidence="2">cv. 10/8</strain>
        <tissue evidence="1">Leaf</tissue>
    </source>
</reference>
<evidence type="ECO:0000313" key="1">
    <source>
        <dbReference type="EMBL" id="MCH87555.1"/>
    </source>
</evidence>
<evidence type="ECO:0000313" key="2">
    <source>
        <dbReference type="Proteomes" id="UP000265520"/>
    </source>
</evidence>
<dbReference type="Proteomes" id="UP000265520">
    <property type="component" value="Unassembled WGS sequence"/>
</dbReference>
<proteinExistence type="predicted"/>
<dbReference type="AlphaFoldDB" id="A0A392MKE5"/>
<comment type="caution">
    <text evidence="1">The sequence shown here is derived from an EMBL/GenBank/DDBJ whole genome shotgun (WGS) entry which is preliminary data.</text>
</comment>
<dbReference type="EMBL" id="LXQA010012438">
    <property type="protein sequence ID" value="MCH87555.1"/>
    <property type="molecule type" value="Genomic_DNA"/>
</dbReference>
<keyword evidence="2" id="KW-1185">Reference proteome</keyword>
<protein>
    <submittedName>
        <fullName evidence="1">Uncharacterized protein</fullName>
    </submittedName>
</protein>
<gene>
    <name evidence="1" type="ORF">A2U01_0008428</name>
</gene>
<organism evidence="1 2">
    <name type="scientific">Trifolium medium</name>
    <dbReference type="NCBI Taxonomy" id="97028"/>
    <lineage>
        <taxon>Eukaryota</taxon>
        <taxon>Viridiplantae</taxon>
        <taxon>Streptophyta</taxon>
        <taxon>Embryophyta</taxon>
        <taxon>Tracheophyta</taxon>
        <taxon>Spermatophyta</taxon>
        <taxon>Magnoliopsida</taxon>
        <taxon>eudicotyledons</taxon>
        <taxon>Gunneridae</taxon>
        <taxon>Pentapetalae</taxon>
        <taxon>rosids</taxon>
        <taxon>fabids</taxon>
        <taxon>Fabales</taxon>
        <taxon>Fabaceae</taxon>
        <taxon>Papilionoideae</taxon>
        <taxon>50 kb inversion clade</taxon>
        <taxon>NPAAA clade</taxon>
        <taxon>Hologalegina</taxon>
        <taxon>IRL clade</taxon>
        <taxon>Trifolieae</taxon>
        <taxon>Trifolium</taxon>
    </lineage>
</organism>
<accession>A0A392MKE5</accession>
<name>A0A392MKE5_9FABA</name>
<sequence>MAYQNRNNDNYGWGHIHEVYEPIAHPQHHHQKRRVAIYEVPIAKADQSYYVKKTRRETETYRQGTKFDYQDGATYESIDQEAEAFIQHEHRRMELAKLMSSLKAP</sequence>